<dbReference type="Pfam" id="PF00400">
    <property type="entry name" value="WD40"/>
    <property type="match status" value="2"/>
</dbReference>
<evidence type="ECO:0000313" key="4">
    <source>
        <dbReference type="EMBL" id="KAG7337670.1"/>
    </source>
</evidence>
<evidence type="ECO:0000256" key="1">
    <source>
        <dbReference type="ARBA" id="ARBA00022574"/>
    </source>
</evidence>
<keyword evidence="2" id="KW-0677">Repeat</keyword>
<dbReference type="PROSITE" id="PS50082">
    <property type="entry name" value="WD_REPEATS_2"/>
    <property type="match status" value="2"/>
</dbReference>
<dbReference type="Proteomes" id="UP000693970">
    <property type="component" value="Unassembled WGS sequence"/>
</dbReference>
<sequence>MERYVSPKVQQIVFYSNKWPNTKLKLWDVQTGKCYRTVEGHGQSGHTDSVLSLAISNLGWTLHSGSGDMTIKVWNLGTQQCQQTLQGHSDSVTCLALYNTSKGKKMLVSGSRDRTVQ</sequence>
<reference evidence="4" key="1">
    <citation type="journal article" date="2021" name="Sci. Rep.">
        <title>Diploid genomic architecture of Nitzschia inconspicua, an elite biomass production diatom.</title>
        <authorList>
            <person name="Oliver A."/>
            <person name="Podell S."/>
            <person name="Pinowska A."/>
            <person name="Traller J.C."/>
            <person name="Smith S.R."/>
            <person name="McClure R."/>
            <person name="Beliaev A."/>
            <person name="Bohutskyi P."/>
            <person name="Hill E.A."/>
            <person name="Rabines A."/>
            <person name="Zheng H."/>
            <person name="Allen L.Z."/>
            <person name="Kuo A."/>
            <person name="Grigoriev I.V."/>
            <person name="Allen A.E."/>
            <person name="Hazlebeck D."/>
            <person name="Allen E.E."/>
        </authorList>
    </citation>
    <scope>NUCLEOTIDE SEQUENCE</scope>
    <source>
        <strain evidence="4">Hildebrandi</strain>
    </source>
</reference>
<dbReference type="PANTHER" id="PTHR22847">
    <property type="entry name" value="WD40 REPEAT PROTEIN"/>
    <property type="match status" value="1"/>
</dbReference>
<evidence type="ECO:0000313" key="5">
    <source>
        <dbReference type="Proteomes" id="UP000693970"/>
    </source>
</evidence>
<dbReference type="SMART" id="SM00320">
    <property type="entry name" value="WD40"/>
    <property type="match status" value="2"/>
</dbReference>
<evidence type="ECO:0000256" key="3">
    <source>
        <dbReference type="PROSITE-ProRule" id="PRU00221"/>
    </source>
</evidence>
<dbReference type="AlphaFoldDB" id="A0A9K3K627"/>
<comment type="caution">
    <text evidence="4">The sequence shown here is derived from an EMBL/GenBank/DDBJ whole genome shotgun (WGS) entry which is preliminary data.</text>
</comment>
<dbReference type="GO" id="GO:1990234">
    <property type="term" value="C:transferase complex"/>
    <property type="evidence" value="ECO:0007669"/>
    <property type="project" value="UniProtKB-ARBA"/>
</dbReference>
<feature type="repeat" description="WD" evidence="3">
    <location>
        <begin position="85"/>
        <end position="117"/>
    </location>
</feature>
<reference evidence="4" key="2">
    <citation type="submission" date="2021-04" db="EMBL/GenBank/DDBJ databases">
        <authorList>
            <person name="Podell S."/>
        </authorList>
    </citation>
    <scope>NUCLEOTIDE SEQUENCE</scope>
    <source>
        <strain evidence="4">Hildebrandi</strain>
    </source>
</reference>
<evidence type="ECO:0000256" key="2">
    <source>
        <dbReference type="ARBA" id="ARBA00022737"/>
    </source>
</evidence>
<dbReference type="InterPro" id="IPR001680">
    <property type="entry name" value="WD40_rpt"/>
</dbReference>
<keyword evidence="1 3" id="KW-0853">WD repeat</keyword>
<protein>
    <submittedName>
        <fullName evidence="4">WD-40 repeat-containing protein</fullName>
    </submittedName>
</protein>
<dbReference type="OrthoDB" id="2615105at2759"/>
<feature type="repeat" description="WD" evidence="3">
    <location>
        <begin position="43"/>
        <end position="84"/>
    </location>
</feature>
<organism evidence="4 5">
    <name type="scientific">Nitzschia inconspicua</name>
    <dbReference type="NCBI Taxonomy" id="303405"/>
    <lineage>
        <taxon>Eukaryota</taxon>
        <taxon>Sar</taxon>
        <taxon>Stramenopiles</taxon>
        <taxon>Ochrophyta</taxon>
        <taxon>Bacillariophyta</taxon>
        <taxon>Bacillariophyceae</taxon>
        <taxon>Bacillariophycidae</taxon>
        <taxon>Bacillariales</taxon>
        <taxon>Bacillariaceae</taxon>
        <taxon>Nitzschia</taxon>
    </lineage>
</organism>
<dbReference type="PROSITE" id="PS50294">
    <property type="entry name" value="WD_REPEATS_REGION"/>
    <property type="match status" value="2"/>
</dbReference>
<dbReference type="EMBL" id="JAGRRH010000077">
    <property type="protein sequence ID" value="KAG7337670.1"/>
    <property type="molecule type" value="Genomic_DNA"/>
</dbReference>
<keyword evidence="5" id="KW-1185">Reference proteome</keyword>
<name>A0A9K3K627_9STRA</name>
<accession>A0A9K3K627</accession>
<proteinExistence type="predicted"/>
<gene>
    <name evidence="4" type="ORF">IV203_037010</name>
</gene>
<dbReference type="PANTHER" id="PTHR22847:SF637">
    <property type="entry name" value="WD REPEAT DOMAIN 5B"/>
    <property type="match status" value="1"/>
</dbReference>